<keyword evidence="5" id="KW-0436">Ligase</keyword>
<feature type="transmembrane region" description="Helical" evidence="17">
    <location>
        <begin position="7"/>
        <end position="37"/>
    </location>
</feature>
<dbReference type="Pfam" id="PF00501">
    <property type="entry name" value="AMP-binding"/>
    <property type="match status" value="1"/>
</dbReference>
<keyword evidence="3" id="KW-0813">Transport</keyword>
<dbReference type="GO" id="GO:0005524">
    <property type="term" value="F:ATP binding"/>
    <property type="evidence" value="ECO:0007669"/>
    <property type="project" value="UniProtKB-KW"/>
</dbReference>
<evidence type="ECO:0000313" key="20">
    <source>
        <dbReference type="EMBL" id="EDO43421.1"/>
    </source>
</evidence>
<dbReference type="NCBIfam" id="NF006134">
    <property type="entry name" value="PRK08279.1"/>
    <property type="match status" value="1"/>
</dbReference>
<dbReference type="InterPro" id="IPR020845">
    <property type="entry name" value="AMP-binding_CS"/>
</dbReference>
<evidence type="ECO:0000256" key="12">
    <source>
        <dbReference type="ARBA" id="ARBA00024484"/>
    </source>
</evidence>
<evidence type="ECO:0000256" key="3">
    <source>
        <dbReference type="ARBA" id="ARBA00022448"/>
    </source>
</evidence>
<comment type="similarity">
    <text evidence="2">Belongs to the ATP-dependent AMP-binding enzyme family.</text>
</comment>
<evidence type="ECO:0000256" key="8">
    <source>
        <dbReference type="ARBA" id="ARBA00022832"/>
    </source>
</evidence>
<evidence type="ECO:0000259" key="18">
    <source>
        <dbReference type="Pfam" id="PF00501"/>
    </source>
</evidence>
<keyword evidence="7" id="KW-0547">Nucleotide-binding</keyword>
<keyword evidence="4" id="KW-1003">Cell membrane</keyword>
<dbReference type="PROSITE" id="PS00455">
    <property type="entry name" value="AMP_BINDING"/>
    <property type="match status" value="1"/>
</dbReference>
<evidence type="ECO:0000256" key="17">
    <source>
        <dbReference type="SAM" id="Phobius"/>
    </source>
</evidence>
<dbReference type="PANTHER" id="PTHR43107">
    <property type="entry name" value="LONG-CHAIN FATTY ACID TRANSPORT PROTEIN"/>
    <property type="match status" value="1"/>
</dbReference>
<dbReference type="PANTHER" id="PTHR43107:SF15">
    <property type="entry name" value="FATTY ACID TRANSPORT PROTEIN 3, ISOFORM A"/>
    <property type="match status" value="1"/>
</dbReference>
<comment type="catalytic activity">
    <reaction evidence="16">
        <text>tetracosanoate + ATP + CoA = tetracosanoyl-CoA + AMP + diphosphate</text>
        <dbReference type="Rhea" id="RHEA:33639"/>
        <dbReference type="ChEBI" id="CHEBI:30616"/>
        <dbReference type="ChEBI" id="CHEBI:31014"/>
        <dbReference type="ChEBI" id="CHEBI:33019"/>
        <dbReference type="ChEBI" id="CHEBI:57287"/>
        <dbReference type="ChEBI" id="CHEBI:65052"/>
        <dbReference type="ChEBI" id="CHEBI:456215"/>
    </reaction>
    <physiologicalReaction direction="left-to-right" evidence="16">
        <dbReference type="Rhea" id="RHEA:33640"/>
    </physiologicalReaction>
</comment>
<dbReference type="SUPFAM" id="SSF56801">
    <property type="entry name" value="Acetyl-CoA synthetase-like"/>
    <property type="match status" value="1"/>
</dbReference>
<dbReference type="InterPro" id="IPR042099">
    <property type="entry name" value="ANL_N_sf"/>
</dbReference>
<protein>
    <recommendedName>
        <fullName evidence="13">long-chain-fatty-acid--CoA ligase</fullName>
        <ecNumber evidence="13">6.2.1.3</ecNumber>
    </recommendedName>
    <alternativeName>
        <fullName evidence="15">Long-chain-fatty-acid--CoA ligase</fullName>
    </alternativeName>
</protein>
<dbReference type="GO" id="GO:0005324">
    <property type="term" value="F:long-chain fatty acid transmembrane transporter activity"/>
    <property type="evidence" value="ECO:0000318"/>
    <property type="project" value="GO_Central"/>
</dbReference>
<dbReference type="OMA" id="WRFIRIF"/>
<keyword evidence="21" id="KW-1185">Reference proteome</keyword>
<evidence type="ECO:0000256" key="4">
    <source>
        <dbReference type="ARBA" id="ARBA00022475"/>
    </source>
</evidence>
<evidence type="ECO:0000313" key="21">
    <source>
        <dbReference type="Proteomes" id="UP000001593"/>
    </source>
</evidence>
<dbReference type="KEGG" id="nve:5515353"/>
<dbReference type="EC" id="6.2.1.3" evidence="13"/>
<dbReference type="InterPro" id="IPR045851">
    <property type="entry name" value="AMP-bd_C_sf"/>
</dbReference>
<dbReference type="STRING" id="45351.A7RYU2"/>
<keyword evidence="6 17" id="KW-0812">Transmembrane</keyword>
<evidence type="ECO:0000256" key="1">
    <source>
        <dbReference type="ARBA" id="ARBA00004651"/>
    </source>
</evidence>
<keyword evidence="11 17" id="KW-0472">Membrane</keyword>
<evidence type="ECO:0000256" key="6">
    <source>
        <dbReference type="ARBA" id="ARBA00022692"/>
    </source>
</evidence>
<proteinExistence type="inferred from homology"/>
<dbReference type="FunFam" id="3.40.50.12780:FF:000005">
    <property type="entry name" value="Solute carrier family 27 member 6"/>
    <property type="match status" value="1"/>
</dbReference>
<organism evidence="20 21">
    <name type="scientific">Nematostella vectensis</name>
    <name type="common">Starlet sea anemone</name>
    <dbReference type="NCBI Taxonomy" id="45351"/>
    <lineage>
        <taxon>Eukaryota</taxon>
        <taxon>Metazoa</taxon>
        <taxon>Cnidaria</taxon>
        <taxon>Anthozoa</taxon>
        <taxon>Hexacorallia</taxon>
        <taxon>Actiniaria</taxon>
        <taxon>Edwardsiidae</taxon>
        <taxon>Nematostella</taxon>
    </lineage>
</organism>
<evidence type="ECO:0000256" key="14">
    <source>
        <dbReference type="ARBA" id="ARBA00036527"/>
    </source>
</evidence>
<dbReference type="eggNOG" id="KOG1179">
    <property type="taxonomic scope" value="Eukaryota"/>
</dbReference>
<reference evidence="20 21" key="1">
    <citation type="journal article" date="2007" name="Science">
        <title>Sea anemone genome reveals ancestral eumetazoan gene repertoire and genomic organization.</title>
        <authorList>
            <person name="Putnam N.H."/>
            <person name="Srivastava M."/>
            <person name="Hellsten U."/>
            <person name="Dirks B."/>
            <person name="Chapman J."/>
            <person name="Salamov A."/>
            <person name="Terry A."/>
            <person name="Shapiro H."/>
            <person name="Lindquist E."/>
            <person name="Kapitonov V.V."/>
            <person name="Jurka J."/>
            <person name="Genikhovich G."/>
            <person name="Grigoriev I.V."/>
            <person name="Lucas S.M."/>
            <person name="Steele R.E."/>
            <person name="Finnerty J.R."/>
            <person name="Technau U."/>
            <person name="Martindale M.Q."/>
            <person name="Rokhsar D.S."/>
        </authorList>
    </citation>
    <scope>NUCLEOTIDE SEQUENCE [LARGE SCALE GENOMIC DNA]</scope>
    <source>
        <strain evidence="21">CH2 X CH6</strain>
    </source>
</reference>
<comment type="catalytic activity">
    <reaction evidence="12">
        <text>a long-chain fatty acid + ATP + CoA = a long-chain fatty acyl-CoA + AMP + diphosphate</text>
        <dbReference type="Rhea" id="RHEA:15421"/>
        <dbReference type="ChEBI" id="CHEBI:30616"/>
        <dbReference type="ChEBI" id="CHEBI:33019"/>
        <dbReference type="ChEBI" id="CHEBI:57287"/>
        <dbReference type="ChEBI" id="CHEBI:57560"/>
        <dbReference type="ChEBI" id="CHEBI:83139"/>
        <dbReference type="ChEBI" id="CHEBI:456215"/>
        <dbReference type="EC" id="6.2.1.3"/>
    </reaction>
    <physiologicalReaction direction="left-to-right" evidence="12">
        <dbReference type="Rhea" id="RHEA:15422"/>
    </physiologicalReaction>
</comment>
<feature type="domain" description="AMP-dependent synthetase/ligase" evidence="18">
    <location>
        <begin position="83"/>
        <end position="457"/>
    </location>
</feature>
<dbReference type="Pfam" id="PF13193">
    <property type="entry name" value="AMP-binding_C"/>
    <property type="match status" value="1"/>
</dbReference>
<feature type="domain" description="AMP-binding enzyme C-terminal" evidence="19">
    <location>
        <begin position="519"/>
        <end position="594"/>
    </location>
</feature>
<evidence type="ECO:0000256" key="2">
    <source>
        <dbReference type="ARBA" id="ARBA00006432"/>
    </source>
</evidence>
<dbReference type="Gene3D" id="3.30.300.30">
    <property type="match status" value="1"/>
</dbReference>
<evidence type="ECO:0000256" key="15">
    <source>
        <dbReference type="ARBA" id="ARBA00041297"/>
    </source>
</evidence>
<keyword evidence="8" id="KW-0276">Fatty acid metabolism</keyword>
<dbReference type="GO" id="GO:0044539">
    <property type="term" value="P:long-chain fatty acid import into cell"/>
    <property type="evidence" value="ECO:0000318"/>
    <property type="project" value="GO_Central"/>
</dbReference>
<dbReference type="GO" id="GO:0004467">
    <property type="term" value="F:long-chain fatty acid-CoA ligase activity"/>
    <property type="evidence" value="ECO:0000318"/>
    <property type="project" value="GO_Central"/>
</dbReference>
<dbReference type="InterPro" id="IPR000873">
    <property type="entry name" value="AMP-dep_synth/lig_dom"/>
</dbReference>
<gene>
    <name evidence="20" type="ORF">NEMVEDRAFT_v1g98096</name>
</gene>
<evidence type="ECO:0000259" key="19">
    <source>
        <dbReference type="Pfam" id="PF13193"/>
    </source>
</evidence>
<comment type="subcellular location">
    <subcellularLocation>
        <location evidence="1">Cell membrane</location>
        <topology evidence="1">Multi-pass membrane protein</topology>
    </subcellularLocation>
</comment>
<evidence type="ECO:0000256" key="7">
    <source>
        <dbReference type="ARBA" id="ARBA00022741"/>
    </source>
</evidence>
<sequence>MKKTSVWLCICVAIAWLIYALQISWLFFPAIFMAVFLCSGGRNFPRVFFKTILRDLKAIIAFTIVQLKCRYYNYKNVIMADLFESTAASLPNKPAFVFEGKSWTFKEADEFANRIANYFKSQGYAKGDVIALILENRPEFILIWLGLSKIGVISALINTNLHQDSLLHCISAANSKAIIFGSNFADSVVEIQDKLPENMLFYCHGNNGNSAIPAVSLDQTLRDSSPKKAVHSHQKSHLDVLMYIYTSGTTGLPKAALIRNSRYFMATGLYPLLGGTTKDVVYCPLPLYHSAAGILAVGYCIVHGSTLVLRKKFSASRFWDECIEHNVTVVQYIGELCRYLLAQPPRPTDNQHSVRLAIGNGLRPKIWTEFQSRFNITKIGEFYASTEGNANVINIDNQVGAVGFTSRIVPSAYPVKVVRVDPETGELIRGPDGLAVDCQPGEAGEMVSRIIKSSAVMRFDGYLNQRETSKKIARSVFSKDDYAFLSGDIVVQDEYGYVYFRDRTGDTFRWLGENVSTAEVESIASKFVGLRDVVVYGVEVPGAEGKAGMMAIVDTENSLELDDLACQFKTALPSYARPRFVRVMKAVDLTGTFKFQKFKLKKEGFDIGHVKDPLYYLDIKTGSYLPLDSKKYQLILDEKLRL</sequence>
<dbReference type="EMBL" id="DS469554">
    <property type="protein sequence ID" value="EDO43421.1"/>
    <property type="molecule type" value="Genomic_DNA"/>
</dbReference>
<dbReference type="HOGENOM" id="CLU_000022_46_2_1"/>
<evidence type="ECO:0000256" key="11">
    <source>
        <dbReference type="ARBA" id="ARBA00023136"/>
    </source>
</evidence>
<keyword evidence="9" id="KW-0067">ATP-binding</keyword>
<evidence type="ECO:0000256" key="13">
    <source>
        <dbReference type="ARBA" id="ARBA00026121"/>
    </source>
</evidence>
<dbReference type="AlphaFoldDB" id="A7RYU2"/>
<keyword evidence="10 17" id="KW-1133">Transmembrane helix</keyword>
<dbReference type="PhylomeDB" id="A7RYU2"/>
<dbReference type="GO" id="GO:0005886">
    <property type="term" value="C:plasma membrane"/>
    <property type="evidence" value="ECO:0000318"/>
    <property type="project" value="GO_Central"/>
</dbReference>
<dbReference type="Gene3D" id="3.40.50.12780">
    <property type="entry name" value="N-terminal domain of ligase-like"/>
    <property type="match status" value="1"/>
</dbReference>
<comment type="catalytic activity">
    <reaction evidence="14">
        <text>a very long-chain fatty acid + ATP + CoA = a very long-chain fatty acyl-CoA + AMP + diphosphate</text>
        <dbReference type="Rhea" id="RHEA:54536"/>
        <dbReference type="ChEBI" id="CHEBI:30616"/>
        <dbReference type="ChEBI" id="CHEBI:33019"/>
        <dbReference type="ChEBI" id="CHEBI:57287"/>
        <dbReference type="ChEBI" id="CHEBI:58950"/>
        <dbReference type="ChEBI" id="CHEBI:138261"/>
        <dbReference type="ChEBI" id="CHEBI:456215"/>
    </reaction>
    <physiologicalReaction direction="left-to-right" evidence="14">
        <dbReference type="Rhea" id="RHEA:54537"/>
    </physiologicalReaction>
</comment>
<evidence type="ECO:0000256" key="9">
    <source>
        <dbReference type="ARBA" id="ARBA00022840"/>
    </source>
</evidence>
<name>A7RYU2_NEMVE</name>
<dbReference type="FunFam" id="3.30.300.30:FF:000002">
    <property type="entry name" value="Long-chain fatty acid transport protein 1"/>
    <property type="match status" value="1"/>
</dbReference>
<evidence type="ECO:0000256" key="16">
    <source>
        <dbReference type="ARBA" id="ARBA00048666"/>
    </source>
</evidence>
<dbReference type="InterPro" id="IPR025110">
    <property type="entry name" value="AMP-bd_C"/>
</dbReference>
<evidence type="ECO:0000256" key="10">
    <source>
        <dbReference type="ARBA" id="ARBA00022989"/>
    </source>
</evidence>
<dbReference type="GO" id="GO:0001676">
    <property type="term" value="P:long-chain fatty acid metabolic process"/>
    <property type="evidence" value="ECO:0000318"/>
    <property type="project" value="GO_Central"/>
</dbReference>
<dbReference type="OrthoDB" id="288590at2759"/>
<dbReference type="Proteomes" id="UP000001593">
    <property type="component" value="Unassembled WGS sequence"/>
</dbReference>
<dbReference type="GO" id="GO:0005789">
    <property type="term" value="C:endoplasmic reticulum membrane"/>
    <property type="evidence" value="ECO:0000318"/>
    <property type="project" value="GO_Central"/>
</dbReference>
<dbReference type="InParanoid" id="A7RYU2"/>
<accession>A7RYU2</accession>
<evidence type="ECO:0000256" key="5">
    <source>
        <dbReference type="ARBA" id="ARBA00022598"/>
    </source>
</evidence>
<keyword evidence="8" id="KW-0443">Lipid metabolism</keyword>